<accession>Q858S9</accession>
<dbReference type="EMBL" id="AJ512676">
    <property type="protein sequence ID" value="CAD54896.1"/>
    <property type="molecule type" value="Genomic_DNA"/>
</dbReference>
<organism evidence="1">
    <name type="scientific">Enterobacteria phage P2-EC30</name>
    <dbReference type="NCBI Taxonomy" id="211902"/>
    <lineage>
        <taxon>Viruses</taxon>
        <taxon>Duplodnaviria</taxon>
        <taxon>Heunggongvirae</taxon>
        <taxon>Uroviricota</taxon>
        <taxon>Caudoviricetes</taxon>
        <taxon>Peduoviridae</taxon>
        <taxon>Peduovirus</taxon>
        <taxon>Peduovirus P2</taxon>
    </lineage>
</organism>
<name>Q858S9_9CAUD</name>
<proteinExistence type="predicted"/>
<protein>
    <submittedName>
        <fullName evidence="1">Uncharacterized protein</fullName>
    </submittedName>
</protein>
<reference evidence="1" key="1">
    <citation type="journal article" date="2004" name="Mol. Biol. Evol.">
        <title>Site-specific recombination links the evolution of P2-like coliphages and pathogenic enterobacteria.</title>
        <authorList>
            <person name="Nilsson A.S."/>
            <person name="Karlsson J.L."/>
            <person name="Haggard-Ljungquist E."/>
        </authorList>
    </citation>
    <scope>NUCLEOTIDE SEQUENCE</scope>
</reference>
<evidence type="ECO:0000313" key="1">
    <source>
        <dbReference type="EMBL" id="CAD54896.1"/>
    </source>
</evidence>
<sequence length="471" mass="55248">MIHIQLFELNIFHGEIMDVRIFSLESQKSKIYDRRTRKYFEEVYKSYANGCYRSATVMLWSVVVCDIIFKLQELRDVHNDAVAEKILLEIEALQNDDPYSPKWEKELIKRVFERTQLLDTASNHKVLLIQKHRHLSAHPVISDEDTLFEPTQEMIRSDIRNSIEVILSKPPFMSQKILSTFVADLEKVKDLFPSDNALKKYLDVKYFKSLNKEVLVKIFKGLWKFSFRSEEAKPLENREINIRAMKLIFEKDRQAMVDSVKAETAYYSNISNNHDAIKALIEFISMEKEIYNALDDSVKELIKPIIKDNISYFGIAFFISESPEEHINRVTKRISEKYYKKYGDNGNFLNQQHLAIFKNVCSELGLESEYRDFGIACFINSADFERADIYFDRFIDKDLANYSSEQMLTLLEGANKNNQCYWRNRSRNGNDSIRILKAAKNKLPDGFDFSKYDNLPVDKIDHVLEEDVGER</sequence>